<dbReference type="EMBL" id="GEDV01000347">
    <property type="protein sequence ID" value="JAP88210.1"/>
    <property type="molecule type" value="Transcribed_RNA"/>
</dbReference>
<accession>A0A131ZBP8</accession>
<evidence type="ECO:0000313" key="1">
    <source>
        <dbReference type="EMBL" id="JAP88210.1"/>
    </source>
</evidence>
<proteinExistence type="predicted"/>
<organism evidence="1">
    <name type="scientific">Rhipicephalus appendiculatus</name>
    <name type="common">Brown ear tick</name>
    <dbReference type="NCBI Taxonomy" id="34631"/>
    <lineage>
        <taxon>Eukaryota</taxon>
        <taxon>Metazoa</taxon>
        <taxon>Ecdysozoa</taxon>
        <taxon>Arthropoda</taxon>
        <taxon>Chelicerata</taxon>
        <taxon>Arachnida</taxon>
        <taxon>Acari</taxon>
        <taxon>Parasitiformes</taxon>
        <taxon>Ixodida</taxon>
        <taxon>Ixodoidea</taxon>
        <taxon>Ixodidae</taxon>
        <taxon>Rhipicephalinae</taxon>
        <taxon>Rhipicephalus</taxon>
        <taxon>Rhipicephalus</taxon>
    </lineage>
</organism>
<sequence length="362" mass="40353">PTCSTSTGNCFFNVKGAGGLHVVGTGICSGMFCQEHLAPETPEGDTHGVFDNVRACTADDTLQHVVALYARRMRVGYREVATRTVQVPRDMEVFKDGCNLELKLAGNQGTIAPPGAVEDSHHLTEWDTFTKALLIFHPCIYDLTLLISAVRRPPGLFYQSISLQSGRALIEVEVPAYTEPYRDFMLPFVCHLYRLRDPDQTEIQVYYLPEHDDMDLREQLCTDHLMRDDSPRLNDNRIVGIMEAAMDMPCLDKFRVEVDNTISVPGDLDDIEVSVTSGGSSELRRLRYEVDVDCAPLLQCAHLQDSACGQQINTSLLPRLCARRELTGSTRDLVPYLVEITSSDYISSSVCISLRRDGDPSD</sequence>
<feature type="non-terminal residue" evidence="1">
    <location>
        <position position="362"/>
    </location>
</feature>
<name>A0A131ZBP8_RHIAP</name>
<protein>
    <submittedName>
        <fullName evidence="1">Uncharacterized protein</fullName>
    </submittedName>
</protein>
<reference evidence="1" key="1">
    <citation type="journal article" date="2016" name="Ticks Tick Borne Dis.">
        <title>De novo assembly and annotation of the salivary gland transcriptome of Rhipicephalus appendiculatus male and female ticks during blood feeding.</title>
        <authorList>
            <person name="de Castro M.H."/>
            <person name="de Klerk D."/>
            <person name="Pienaar R."/>
            <person name="Latif A.A."/>
            <person name="Rees D.J."/>
            <person name="Mans B.J."/>
        </authorList>
    </citation>
    <scope>NUCLEOTIDE SEQUENCE</scope>
    <source>
        <tissue evidence="1">Salivary glands</tissue>
    </source>
</reference>
<feature type="non-terminal residue" evidence="1">
    <location>
        <position position="1"/>
    </location>
</feature>
<dbReference type="AlphaFoldDB" id="A0A131ZBP8"/>